<dbReference type="InterPro" id="IPR041492">
    <property type="entry name" value="HAD_2"/>
</dbReference>
<dbReference type="Gene3D" id="1.10.150.240">
    <property type="entry name" value="Putative phosphatase, domain 2"/>
    <property type="match status" value="1"/>
</dbReference>
<dbReference type="SUPFAM" id="SSF56784">
    <property type="entry name" value="HAD-like"/>
    <property type="match status" value="1"/>
</dbReference>
<dbReference type="STRING" id="266809.PM03_14090"/>
<dbReference type="NCBIfam" id="TIGR01549">
    <property type="entry name" value="HAD-SF-IA-v1"/>
    <property type="match status" value="1"/>
</dbReference>
<organism evidence="1 2">
    <name type="scientific">Thalassobacter stenotrophicus</name>
    <dbReference type="NCBI Taxonomy" id="266809"/>
    <lineage>
        <taxon>Bacteria</taxon>
        <taxon>Pseudomonadati</taxon>
        <taxon>Pseudomonadota</taxon>
        <taxon>Alphaproteobacteria</taxon>
        <taxon>Rhodobacterales</taxon>
        <taxon>Roseobacteraceae</taxon>
        <taxon>Thalassobacter</taxon>
    </lineage>
</organism>
<dbReference type="PANTHER" id="PTHR43434">
    <property type="entry name" value="PHOSPHOGLYCOLATE PHOSPHATASE"/>
    <property type="match status" value="1"/>
</dbReference>
<dbReference type="RefSeq" id="WP_233486390.1">
    <property type="nucleotide sequence ID" value="NZ_CYRX01000009.1"/>
</dbReference>
<dbReference type="EMBL" id="CYRX01000009">
    <property type="protein sequence ID" value="CUH59345.1"/>
    <property type="molecule type" value="Genomic_DNA"/>
</dbReference>
<gene>
    <name evidence="1" type="primary">gph_1</name>
    <name evidence="1" type="ORF">THS5294_00629</name>
</gene>
<evidence type="ECO:0000313" key="2">
    <source>
        <dbReference type="Proteomes" id="UP000051298"/>
    </source>
</evidence>
<dbReference type="GO" id="GO:0005829">
    <property type="term" value="C:cytosol"/>
    <property type="evidence" value="ECO:0007669"/>
    <property type="project" value="TreeGrafter"/>
</dbReference>
<dbReference type="Gene3D" id="3.40.50.1000">
    <property type="entry name" value="HAD superfamily/HAD-like"/>
    <property type="match status" value="1"/>
</dbReference>
<dbReference type="EC" id="3.1.3.18" evidence="1"/>
<dbReference type="InterPro" id="IPR036412">
    <property type="entry name" value="HAD-like_sf"/>
</dbReference>
<dbReference type="InterPro" id="IPR050155">
    <property type="entry name" value="HAD-like_hydrolase_sf"/>
</dbReference>
<dbReference type="Proteomes" id="UP000051298">
    <property type="component" value="Unassembled WGS sequence"/>
</dbReference>
<protein>
    <submittedName>
        <fullName evidence="1">Phosphoglycolate phosphatase</fullName>
        <ecNumber evidence="1">3.1.3.18</ecNumber>
    </submittedName>
</protein>
<dbReference type="Pfam" id="PF13419">
    <property type="entry name" value="HAD_2"/>
    <property type="match status" value="1"/>
</dbReference>
<dbReference type="AlphaFoldDB" id="A0A0P1EWA7"/>
<dbReference type="SFLD" id="SFLDS00003">
    <property type="entry name" value="Haloacid_Dehalogenase"/>
    <property type="match status" value="1"/>
</dbReference>
<dbReference type="GO" id="GO:0006281">
    <property type="term" value="P:DNA repair"/>
    <property type="evidence" value="ECO:0007669"/>
    <property type="project" value="TreeGrafter"/>
</dbReference>
<dbReference type="InterPro" id="IPR023214">
    <property type="entry name" value="HAD_sf"/>
</dbReference>
<dbReference type="GO" id="GO:0008967">
    <property type="term" value="F:phosphoglycolate phosphatase activity"/>
    <property type="evidence" value="ECO:0007669"/>
    <property type="project" value="UniProtKB-EC"/>
</dbReference>
<proteinExistence type="predicted"/>
<sequence length="231" mass="24915">MIRSMAMTMADRTRLIVFDIDGTLLDSYAQIMAAMEHAFHAANLPSPAPDKVRNGIGLAVEDMIHGIKPGLSAYTVDQVAQSYREEFRASALRIPRGEASDLFDGALDLLRVLAAEDKTLLGVASGKSRRGYDRMVEALGLGDMFHTQQLSDDHPAKPHPSMLLAAMAEAGVTPAQTVMIGDTSYDMQMAQSANVRGIGVNWGYHMPEVLLEAGAQSIASDFEDLHALLSA</sequence>
<keyword evidence="1" id="KW-0378">Hydrolase</keyword>
<dbReference type="PANTHER" id="PTHR43434:SF24">
    <property type="entry name" value="HYDROLASE-RELATED"/>
    <property type="match status" value="1"/>
</dbReference>
<dbReference type="SFLD" id="SFLDG01135">
    <property type="entry name" value="C1.5.6:_HAD__Beta-PGM__Phospha"/>
    <property type="match status" value="1"/>
</dbReference>
<evidence type="ECO:0000313" key="1">
    <source>
        <dbReference type="EMBL" id="CUH59345.1"/>
    </source>
</evidence>
<dbReference type="SFLD" id="SFLDG01129">
    <property type="entry name" value="C1.5:_HAD__Beta-PGM__Phosphata"/>
    <property type="match status" value="1"/>
</dbReference>
<name>A0A0P1EWA7_9RHOB</name>
<dbReference type="InterPro" id="IPR006439">
    <property type="entry name" value="HAD-SF_hydro_IA"/>
</dbReference>
<reference evidence="1 2" key="1">
    <citation type="submission" date="2015-09" db="EMBL/GenBank/DDBJ databases">
        <authorList>
            <consortium name="Swine Surveillance"/>
        </authorList>
    </citation>
    <scope>NUCLEOTIDE SEQUENCE [LARGE SCALE GENOMIC DNA]</scope>
    <source>
        <strain evidence="1 2">CECT 5294</strain>
    </source>
</reference>
<accession>A0A0P1EWA7</accession>
<dbReference type="eggNOG" id="COG0546">
    <property type="taxonomic scope" value="Bacteria"/>
</dbReference>
<dbReference type="InterPro" id="IPR023198">
    <property type="entry name" value="PGP-like_dom2"/>
</dbReference>